<evidence type="ECO:0000256" key="2">
    <source>
        <dbReference type="SAM" id="Phobius"/>
    </source>
</evidence>
<accession>A0A919LC54</accession>
<evidence type="ECO:0000313" key="4">
    <source>
        <dbReference type="Proteomes" id="UP000600026"/>
    </source>
</evidence>
<organism evidence="3 4">
    <name type="scientific">Streptomyces xanthophaeus</name>
    <dbReference type="NCBI Taxonomy" id="67385"/>
    <lineage>
        <taxon>Bacteria</taxon>
        <taxon>Bacillati</taxon>
        <taxon>Actinomycetota</taxon>
        <taxon>Actinomycetes</taxon>
        <taxon>Kitasatosporales</taxon>
        <taxon>Streptomycetaceae</taxon>
        <taxon>Streptomyces</taxon>
    </lineage>
</organism>
<sequence length="100" mass="10706">MRPGWERPLRIHRFEDNETRPVRTPPEAAMPAPTHPRSLPSGHRAGAGADARLHWWALALPALGFGLMLLLLAGSAEAHAAAGEATGLLHVTQQVLRAVG</sequence>
<proteinExistence type="predicted"/>
<evidence type="ECO:0000256" key="1">
    <source>
        <dbReference type="SAM" id="MobiDB-lite"/>
    </source>
</evidence>
<gene>
    <name evidence="3" type="ORF">Sxan_20600</name>
</gene>
<feature type="region of interest" description="Disordered" evidence="1">
    <location>
        <begin position="1"/>
        <end position="46"/>
    </location>
</feature>
<keyword evidence="2" id="KW-1133">Transmembrane helix</keyword>
<feature type="compositionally biased region" description="Basic and acidic residues" evidence="1">
    <location>
        <begin position="1"/>
        <end position="21"/>
    </location>
</feature>
<protein>
    <submittedName>
        <fullName evidence="3">Uncharacterized protein</fullName>
    </submittedName>
</protein>
<evidence type="ECO:0000313" key="3">
    <source>
        <dbReference type="EMBL" id="GHI84696.1"/>
    </source>
</evidence>
<comment type="caution">
    <text evidence="3">The sequence shown here is derived from an EMBL/GenBank/DDBJ whole genome shotgun (WGS) entry which is preliminary data.</text>
</comment>
<keyword evidence="2" id="KW-0812">Transmembrane</keyword>
<dbReference type="EMBL" id="BNEE01000004">
    <property type="protein sequence ID" value="GHI84696.1"/>
    <property type="molecule type" value="Genomic_DNA"/>
</dbReference>
<dbReference type="Proteomes" id="UP000600026">
    <property type="component" value="Unassembled WGS sequence"/>
</dbReference>
<dbReference type="AlphaFoldDB" id="A0A919LC54"/>
<keyword evidence="2" id="KW-0472">Membrane</keyword>
<keyword evidence="4" id="KW-1185">Reference proteome</keyword>
<feature type="transmembrane region" description="Helical" evidence="2">
    <location>
        <begin position="53"/>
        <end position="73"/>
    </location>
</feature>
<name>A0A919LC54_9ACTN</name>
<reference evidence="3" key="1">
    <citation type="submission" date="2020-09" db="EMBL/GenBank/DDBJ databases">
        <title>Whole genome shotgun sequence of Streptomyces xanthophaeus NBRC 12829.</title>
        <authorList>
            <person name="Komaki H."/>
            <person name="Tamura T."/>
        </authorList>
    </citation>
    <scope>NUCLEOTIDE SEQUENCE</scope>
    <source>
        <strain evidence="3">NBRC 12829</strain>
    </source>
</reference>